<organism evidence="1 2">
    <name type="scientific">Maliponia aquimaris</name>
    <dbReference type="NCBI Taxonomy" id="1673631"/>
    <lineage>
        <taxon>Bacteria</taxon>
        <taxon>Pseudomonadati</taxon>
        <taxon>Pseudomonadota</taxon>
        <taxon>Alphaproteobacteria</taxon>
        <taxon>Rhodobacterales</taxon>
        <taxon>Paracoccaceae</taxon>
        <taxon>Maliponia</taxon>
    </lineage>
</organism>
<keyword evidence="2" id="KW-1185">Reference proteome</keyword>
<proteinExistence type="predicted"/>
<name>A0A238JRY4_9RHOB</name>
<protein>
    <submittedName>
        <fullName evidence="1">Uncharacterized protein</fullName>
    </submittedName>
</protein>
<evidence type="ECO:0000313" key="2">
    <source>
        <dbReference type="Proteomes" id="UP000207598"/>
    </source>
</evidence>
<sequence length="33" mass="3771">MTDDECFLACFPVTYGVAPTSQMSRKFVLRKTK</sequence>
<gene>
    <name evidence="1" type="ORF">MAA8898_00465</name>
</gene>
<evidence type="ECO:0000313" key="1">
    <source>
        <dbReference type="EMBL" id="SMX33438.1"/>
    </source>
</evidence>
<dbReference type="EMBL" id="FXYF01000001">
    <property type="protein sequence ID" value="SMX33438.1"/>
    <property type="molecule type" value="Genomic_DNA"/>
</dbReference>
<reference evidence="1 2" key="1">
    <citation type="submission" date="2017-05" db="EMBL/GenBank/DDBJ databases">
        <authorList>
            <person name="Song R."/>
            <person name="Chenine A.L."/>
            <person name="Ruprecht R.M."/>
        </authorList>
    </citation>
    <scope>NUCLEOTIDE SEQUENCE [LARGE SCALE GENOMIC DNA]</scope>
    <source>
        <strain evidence="1 2">CECT 8898</strain>
    </source>
</reference>
<dbReference type="Proteomes" id="UP000207598">
    <property type="component" value="Unassembled WGS sequence"/>
</dbReference>
<accession>A0A238JRY4</accession>
<dbReference type="AlphaFoldDB" id="A0A238JRY4"/>